<dbReference type="CDD" id="cd14773">
    <property type="entry name" value="TrHb2_PhHbO-like_O"/>
    <property type="match status" value="1"/>
</dbReference>
<comment type="caution">
    <text evidence="6">The sequence shown here is derived from an EMBL/GenBank/DDBJ whole genome shotgun (WGS) entry which is preliminary data.</text>
</comment>
<dbReference type="AlphaFoldDB" id="A0A0F9U551"/>
<sequence>MKQSVLDQIGGETILRKLVDEFYDLIETMPEGAQIKKMHDRGHGLEHVRLEQFNFLSGFLGGRRYYEEKFGHMNVKLMHEHVPISMEEAENWLTCMNTAFANVGLAGPEVEKLRSVLRRVALLLVNDPGSGGFASNQGSSST</sequence>
<dbReference type="GO" id="GO:0019825">
    <property type="term" value="F:oxygen binding"/>
    <property type="evidence" value="ECO:0007669"/>
    <property type="project" value="InterPro"/>
</dbReference>
<dbReference type="GO" id="GO:0020037">
    <property type="term" value="F:heme binding"/>
    <property type="evidence" value="ECO:0007669"/>
    <property type="project" value="InterPro"/>
</dbReference>
<evidence type="ECO:0008006" key="7">
    <source>
        <dbReference type="Google" id="ProtNLM"/>
    </source>
</evidence>
<keyword evidence="4" id="KW-0408">Iron</keyword>
<protein>
    <recommendedName>
        <fullName evidence="7">Globin</fullName>
    </recommendedName>
</protein>
<dbReference type="GO" id="GO:0046872">
    <property type="term" value="F:metal ion binding"/>
    <property type="evidence" value="ECO:0007669"/>
    <property type="project" value="UniProtKB-KW"/>
</dbReference>
<proteinExistence type="inferred from homology"/>
<evidence type="ECO:0000256" key="4">
    <source>
        <dbReference type="ARBA" id="ARBA00023004"/>
    </source>
</evidence>
<dbReference type="Gene3D" id="1.10.490.10">
    <property type="entry name" value="Globins"/>
    <property type="match status" value="1"/>
</dbReference>
<evidence type="ECO:0000256" key="1">
    <source>
        <dbReference type="ARBA" id="ARBA00022448"/>
    </source>
</evidence>
<evidence type="ECO:0000256" key="3">
    <source>
        <dbReference type="ARBA" id="ARBA00022723"/>
    </source>
</evidence>
<dbReference type="InterPro" id="IPR009050">
    <property type="entry name" value="Globin-like_sf"/>
</dbReference>
<dbReference type="PANTHER" id="PTHR47366">
    <property type="entry name" value="TWO-ON-TWO HEMOGLOBIN-3"/>
    <property type="match status" value="1"/>
</dbReference>
<dbReference type="SUPFAM" id="SSF46458">
    <property type="entry name" value="Globin-like"/>
    <property type="match status" value="1"/>
</dbReference>
<evidence type="ECO:0000256" key="2">
    <source>
        <dbReference type="ARBA" id="ARBA00022617"/>
    </source>
</evidence>
<dbReference type="InterPro" id="IPR044203">
    <property type="entry name" value="GlbO/GLB3-like"/>
</dbReference>
<dbReference type="GO" id="GO:0005344">
    <property type="term" value="F:oxygen carrier activity"/>
    <property type="evidence" value="ECO:0007669"/>
    <property type="project" value="InterPro"/>
</dbReference>
<evidence type="ECO:0000256" key="5">
    <source>
        <dbReference type="ARBA" id="ARBA00034496"/>
    </source>
</evidence>
<accession>A0A0F9U551</accession>
<reference evidence="6" key="1">
    <citation type="journal article" date="2015" name="Nature">
        <title>Complex archaea that bridge the gap between prokaryotes and eukaryotes.</title>
        <authorList>
            <person name="Spang A."/>
            <person name="Saw J.H."/>
            <person name="Jorgensen S.L."/>
            <person name="Zaremba-Niedzwiedzka K."/>
            <person name="Martijn J."/>
            <person name="Lind A.E."/>
            <person name="van Eijk R."/>
            <person name="Schleper C."/>
            <person name="Guy L."/>
            <person name="Ettema T.J."/>
        </authorList>
    </citation>
    <scope>NUCLEOTIDE SEQUENCE</scope>
</reference>
<keyword evidence="3" id="KW-0479">Metal-binding</keyword>
<evidence type="ECO:0000313" key="6">
    <source>
        <dbReference type="EMBL" id="KKN82417.1"/>
    </source>
</evidence>
<dbReference type="EMBL" id="LAZR01000201">
    <property type="protein sequence ID" value="KKN82417.1"/>
    <property type="molecule type" value="Genomic_DNA"/>
</dbReference>
<dbReference type="PANTHER" id="PTHR47366:SF1">
    <property type="entry name" value="TWO-ON-TWO HEMOGLOBIN-3"/>
    <property type="match status" value="1"/>
</dbReference>
<dbReference type="Pfam" id="PF01152">
    <property type="entry name" value="Bac_globin"/>
    <property type="match status" value="1"/>
</dbReference>
<dbReference type="InterPro" id="IPR012292">
    <property type="entry name" value="Globin/Proto"/>
</dbReference>
<comment type="similarity">
    <text evidence="5">Belongs to the truncated hemoglobin family. Group II subfamily.</text>
</comment>
<organism evidence="6">
    <name type="scientific">marine sediment metagenome</name>
    <dbReference type="NCBI Taxonomy" id="412755"/>
    <lineage>
        <taxon>unclassified sequences</taxon>
        <taxon>metagenomes</taxon>
        <taxon>ecological metagenomes</taxon>
    </lineage>
</organism>
<keyword evidence="2" id="KW-0349">Heme</keyword>
<name>A0A0F9U551_9ZZZZ</name>
<dbReference type="InterPro" id="IPR001486">
    <property type="entry name" value="Hemoglobin_trunc"/>
</dbReference>
<keyword evidence="1" id="KW-0813">Transport</keyword>
<gene>
    <name evidence="6" type="ORF">LCGC14_0309660</name>
</gene>